<dbReference type="RefSeq" id="XP_024738870.1">
    <property type="nucleotide sequence ID" value="XM_024877991.1"/>
</dbReference>
<keyword evidence="7" id="KW-0472">Membrane</keyword>
<evidence type="ECO:0000256" key="3">
    <source>
        <dbReference type="ARBA" id="ARBA00022723"/>
    </source>
</evidence>
<protein>
    <submittedName>
        <fullName evidence="8">Cytochrome P450</fullName>
    </submittedName>
</protein>
<dbReference type="Proteomes" id="UP000235371">
    <property type="component" value="Unassembled WGS sequence"/>
</dbReference>
<organism evidence="8 9">
    <name type="scientific">Hyaloscypha bicolor E</name>
    <dbReference type="NCBI Taxonomy" id="1095630"/>
    <lineage>
        <taxon>Eukaryota</taxon>
        <taxon>Fungi</taxon>
        <taxon>Dikarya</taxon>
        <taxon>Ascomycota</taxon>
        <taxon>Pezizomycotina</taxon>
        <taxon>Leotiomycetes</taxon>
        <taxon>Helotiales</taxon>
        <taxon>Hyaloscyphaceae</taxon>
        <taxon>Hyaloscypha</taxon>
        <taxon>Hyaloscypha bicolor</taxon>
    </lineage>
</organism>
<evidence type="ECO:0000313" key="8">
    <source>
        <dbReference type="EMBL" id="PMD61966.1"/>
    </source>
</evidence>
<comment type="cofactor">
    <cofactor evidence="1 5">
        <name>heme</name>
        <dbReference type="ChEBI" id="CHEBI:30413"/>
    </cofactor>
</comment>
<dbReference type="PANTHER" id="PTHR24305:SF166">
    <property type="entry name" value="CYTOCHROME P450 12A4, MITOCHONDRIAL-RELATED"/>
    <property type="match status" value="1"/>
</dbReference>
<dbReference type="PRINTS" id="PR00463">
    <property type="entry name" value="EP450I"/>
</dbReference>
<dbReference type="EMBL" id="KZ613785">
    <property type="protein sequence ID" value="PMD61966.1"/>
    <property type="molecule type" value="Genomic_DNA"/>
</dbReference>
<dbReference type="GO" id="GO:0016705">
    <property type="term" value="F:oxidoreductase activity, acting on paired donors, with incorporation or reduction of molecular oxygen"/>
    <property type="evidence" value="ECO:0007669"/>
    <property type="project" value="InterPro"/>
</dbReference>
<keyword evidence="4 5" id="KW-0408">Iron</keyword>
<keyword evidence="7" id="KW-1133">Transmembrane helix</keyword>
<dbReference type="GO" id="GO:0004497">
    <property type="term" value="F:monooxygenase activity"/>
    <property type="evidence" value="ECO:0007669"/>
    <property type="project" value="UniProtKB-KW"/>
</dbReference>
<dbReference type="CDD" id="cd11061">
    <property type="entry name" value="CYP67-like"/>
    <property type="match status" value="1"/>
</dbReference>
<keyword evidence="7" id="KW-0812">Transmembrane</keyword>
<dbReference type="AlphaFoldDB" id="A0A2J6TG19"/>
<name>A0A2J6TG19_9HELO</name>
<evidence type="ECO:0000256" key="7">
    <source>
        <dbReference type="SAM" id="Phobius"/>
    </source>
</evidence>
<keyword evidence="6" id="KW-0560">Oxidoreductase</keyword>
<keyword evidence="9" id="KW-1185">Reference proteome</keyword>
<evidence type="ECO:0000313" key="9">
    <source>
        <dbReference type="Proteomes" id="UP000235371"/>
    </source>
</evidence>
<keyword evidence="6" id="KW-0503">Monooxygenase</keyword>
<sequence length="509" mass="57314">MKLLSSIHEALTCEPFPILIFPTLLIVYYVYQTAFHPLGFIPGPFSSKLSSLPLVYQCRMTRKSKWVLAQHVKFGPIVRIAPNYVSITDPAALAQVYGGKNGFPKGPFYEAFHQVEPVLFNTMDADVHNRKWKLMNAAFSPRNLMDFEGYMDPHIALLVKRFQNYALKSEAFDFQPWANFLAFDLMGEWSFGAAFGFVAAGKDIHNLITTLEVRTDVLNAMGHLPIPSRPYMKYFPDPFFYNGLRVLTNLGQVGTFAFKKRLEKKEKGEDEGRKDVMGFLLDAKDPDTGGPLRQQEIVAEAISLIGGGSHTTSVTMTHVMDFVSRDKVLQDEMWKELRDAFPGERGEDWVASEGVVGRLPLLNAVLKEVMRIRPTSSTGLERVVPEGGRMVAGISLPAGTLVSVPIVAIHHDSTIYEASAPPKQRPETFDPHRWLRPEAKALTDHYIPFSLGSRGCVGKGFATMEMLKTLATLFRRFKFERVIPQESEKREGFVVKITECEVKISMREE</sequence>
<dbReference type="STRING" id="1095630.A0A2J6TG19"/>
<evidence type="ECO:0000256" key="2">
    <source>
        <dbReference type="ARBA" id="ARBA00010617"/>
    </source>
</evidence>
<evidence type="ECO:0000256" key="6">
    <source>
        <dbReference type="RuleBase" id="RU000461"/>
    </source>
</evidence>
<evidence type="ECO:0000256" key="5">
    <source>
        <dbReference type="PIRSR" id="PIRSR602401-1"/>
    </source>
</evidence>
<evidence type="ECO:0000256" key="4">
    <source>
        <dbReference type="ARBA" id="ARBA00023004"/>
    </source>
</evidence>
<dbReference type="GO" id="GO:0020037">
    <property type="term" value="F:heme binding"/>
    <property type="evidence" value="ECO:0007669"/>
    <property type="project" value="InterPro"/>
</dbReference>
<dbReference type="SUPFAM" id="SSF48264">
    <property type="entry name" value="Cytochrome P450"/>
    <property type="match status" value="1"/>
</dbReference>
<keyword evidence="3 5" id="KW-0479">Metal-binding</keyword>
<dbReference type="GeneID" id="36586068"/>
<dbReference type="InterPro" id="IPR001128">
    <property type="entry name" value="Cyt_P450"/>
</dbReference>
<reference evidence="8 9" key="1">
    <citation type="submission" date="2016-04" db="EMBL/GenBank/DDBJ databases">
        <title>A degradative enzymes factory behind the ericoid mycorrhizal symbiosis.</title>
        <authorList>
            <consortium name="DOE Joint Genome Institute"/>
            <person name="Martino E."/>
            <person name="Morin E."/>
            <person name="Grelet G."/>
            <person name="Kuo A."/>
            <person name="Kohler A."/>
            <person name="Daghino S."/>
            <person name="Barry K."/>
            <person name="Choi C."/>
            <person name="Cichocki N."/>
            <person name="Clum A."/>
            <person name="Copeland A."/>
            <person name="Hainaut M."/>
            <person name="Haridas S."/>
            <person name="Labutti K."/>
            <person name="Lindquist E."/>
            <person name="Lipzen A."/>
            <person name="Khouja H.-R."/>
            <person name="Murat C."/>
            <person name="Ohm R."/>
            <person name="Olson A."/>
            <person name="Spatafora J."/>
            <person name="Veneault-Fourrey C."/>
            <person name="Henrissat B."/>
            <person name="Grigoriev I."/>
            <person name="Martin F."/>
            <person name="Perotto S."/>
        </authorList>
    </citation>
    <scope>NUCLEOTIDE SEQUENCE [LARGE SCALE GENOMIC DNA]</scope>
    <source>
        <strain evidence="8 9">E</strain>
    </source>
</reference>
<feature type="transmembrane region" description="Helical" evidence="7">
    <location>
        <begin position="12"/>
        <end position="31"/>
    </location>
</feature>
<dbReference type="InParanoid" id="A0A2J6TG19"/>
<dbReference type="InterPro" id="IPR050121">
    <property type="entry name" value="Cytochrome_P450_monoxygenase"/>
</dbReference>
<dbReference type="PANTHER" id="PTHR24305">
    <property type="entry name" value="CYTOCHROME P450"/>
    <property type="match status" value="1"/>
</dbReference>
<accession>A0A2J6TG19</accession>
<dbReference type="Gene3D" id="1.10.630.10">
    <property type="entry name" value="Cytochrome P450"/>
    <property type="match status" value="1"/>
</dbReference>
<dbReference type="InterPro" id="IPR036396">
    <property type="entry name" value="Cyt_P450_sf"/>
</dbReference>
<dbReference type="InterPro" id="IPR002401">
    <property type="entry name" value="Cyt_P450_E_grp-I"/>
</dbReference>
<dbReference type="GO" id="GO:0005506">
    <property type="term" value="F:iron ion binding"/>
    <property type="evidence" value="ECO:0007669"/>
    <property type="project" value="InterPro"/>
</dbReference>
<dbReference type="OrthoDB" id="1470350at2759"/>
<proteinExistence type="inferred from homology"/>
<comment type="similarity">
    <text evidence="2 6">Belongs to the cytochrome P450 family.</text>
</comment>
<gene>
    <name evidence="8" type="ORF">K444DRAFT_586744</name>
</gene>
<dbReference type="Pfam" id="PF00067">
    <property type="entry name" value="p450"/>
    <property type="match status" value="1"/>
</dbReference>
<dbReference type="InterPro" id="IPR017972">
    <property type="entry name" value="Cyt_P450_CS"/>
</dbReference>
<dbReference type="PRINTS" id="PR00385">
    <property type="entry name" value="P450"/>
</dbReference>
<keyword evidence="5 6" id="KW-0349">Heme</keyword>
<feature type="binding site" description="axial binding residue" evidence="5">
    <location>
        <position position="456"/>
    </location>
    <ligand>
        <name>heme</name>
        <dbReference type="ChEBI" id="CHEBI:30413"/>
    </ligand>
    <ligandPart>
        <name>Fe</name>
        <dbReference type="ChEBI" id="CHEBI:18248"/>
    </ligandPart>
</feature>
<evidence type="ECO:0000256" key="1">
    <source>
        <dbReference type="ARBA" id="ARBA00001971"/>
    </source>
</evidence>
<dbReference type="PROSITE" id="PS00086">
    <property type="entry name" value="CYTOCHROME_P450"/>
    <property type="match status" value="1"/>
</dbReference>